<evidence type="ECO:0000313" key="2">
    <source>
        <dbReference type="EMBL" id="KAJ3507292.1"/>
    </source>
</evidence>
<feature type="region of interest" description="Disordered" evidence="1">
    <location>
        <begin position="79"/>
        <end position="98"/>
    </location>
</feature>
<feature type="region of interest" description="Disordered" evidence="1">
    <location>
        <begin position="107"/>
        <end position="208"/>
    </location>
</feature>
<reference evidence="2" key="1">
    <citation type="submission" date="2022-07" db="EMBL/GenBank/DDBJ databases">
        <title>Genome Sequence of Agrocybe chaxingu.</title>
        <authorList>
            <person name="Buettner E."/>
        </authorList>
    </citation>
    <scope>NUCLEOTIDE SEQUENCE</scope>
    <source>
        <strain evidence="2">MP-N11</strain>
    </source>
</reference>
<feature type="compositionally biased region" description="Basic residues" evidence="1">
    <location>
        <begin position="1"/>
        <end position="11"/>
    </location>
</feature>
<feature type="compositionally biased region" description="Acidic residues" evidence="1">
    <location>
        <begin position="57"/>
        <end position="68"/>
    </location>
</feature>
<keyword evidence="3" id="KW-1185">Reference proteome</keyword>
<accession>A0A9W8JYV7</accession>
<gene>
    <name evidence="2" type="ORF">NLJ89_g6387</name>
</gene>
<proteinExistence type="predicted"/>
<organism evidence="2 3">
    <name type="scientific">Agrocybe chaxingu</name>
    <dbReference type="NCBI Taxonomy" id="84603"/>
    <lineage>
        <taxon>Eukaryota</taxon>
        <taxon>Fungi</taxon>
        <taxon>Dikarya</taxon>
        <taxon>Basidiomycota</taxon>
        <taxon>Agaricomycotina</taxon>
        <taxon>Agaricomycetes</taxon>
        <taxon>Agaricomycetidae</taxon>
        <taxon>Agaricales</taxon>
        <taxon>Agaricineae</taxon>
        <taxon>Strophariaceae</taxon>
        <taxon>Agrocybe</taxon>
    </lineage>
</organism>
<evidence type="ECO:0000313" key="3">
    <source>
        <dbReference type="Proteomes" id="UP001148786"/>
    </source>
</evidence>
<dbReference type="AlphaFoldDB" id="A0A9W8JYV7"/>
<protein>
    <submittedName>
        <fullName evidence="2">Uncharacterized protein</fullName>
    </submittedName>
</protein>
<evidence type="ECO:0000256" key="1">
    <source>
        <dbReference type="SAM" id="MobiDB-lite"/>
    </source>
</evidence>
<comment type="caution">
    <text evidence="2">The sequence shown here is derived from an EMBL/GenBank/DDBJ whole genome shotgun (WGS) entry which is preliminary data.</text>
</comment>
<feature type="compositionally biased region" description="Basic and acidic residues" evidence="1">
    <location>
        <begin position="12"/>
        <end position="22"/>
    </location>
</feature>
<dbReference type="Proteomes" id="UP001148786">
    <property type="component" value="Unassembled WGS sequence"/>
</dbReference>
<feature type="compositionally biased region" description="Basic residues" evidence="1">
    <location>
        <begin position="112"/>
        <end position="125"/>
    </location>
</feature>
<sequence>MAPKNKGKKGKKGDDDFWDKAGEAVAPNENHADAANGSEDENVFAKKPKATGFSALEMDETPVGDEDGGGLMSLISSSAATAKSKKKKSIESKTPLEVTAEDLADEEWGPVKGKKGKGKKGKGKKEKVELDEEEKAQEQTAVPAESGEEKGPGCREEGISSRRTNYLFKYLSQRRTQKTMRRMEMMPLLEPKTDSKKKKKKAAKEEER</sequence>
<feature type="region of interest" description="Disordered" evidence="1">
    <location>
        <begin position="1"/>
        <end position="72"/>
    </location>
</feature>
<name>A0A9W8JYV7_9AGAR</name>
<feature type="compositionally biased region" description="Basic and acidic residues" evidence="1">
    <location>
        <begin position="147"/>
        <end position="160"/>
    </location>
</feature>
<dbReference type="EMBL" id="JANKHO010000675">
    <property type="protein sequence ID" value="KAJ3507292.1"/>
    <property type="molecule type" value="Genomic_DNA"/>
</dbReference>
<dbReference type="OrthoDB" id="3070185at2759"/>